<dbReference type="PANTHER" id="PTHR11877">
    <property type="entry name" value="HYDROXYMETHYLGLUTARYL-COA SYNTHASE"/>
    <property type="match status" value="1"/>
</dbReference>
<dbReference type="GO" id="GO:0030639">
    <property type="term" value="P:polyketide biosynthetic process"/>
    <property type="evidence" value="ECO:0007669"/>
    <property type="project" value="TreeGrafter"/>
</dbReference>
<keyword evidence="9" id="KW-1185">Reference proteome</keyword>
<evidence type="ECO:0008006" key="10">
    <source>
        <dbReference type="Google" id="ProtNLM"/>
    </source>
</evidence>
<sequence>MNGTVKKMNGARRPHGLASILAIGTANPSNCFNQDEFPDYSFRVTKSEHLTSLKDKFKRICERSTVRKRYLHLTEELLQEYPSIATYDAPSLDARQEIEVAEVPKLAARAASRAIEEWGQPKNKITHLIFSSTSGIEKPGVDCHLVHLLGLPLSVNRVMLYTIGCHAGGTVLRIAKDLAENNVGSRVLVVCSELTVMTFRGPSETDLANLIRMGIFGDGAAALIIGADPDLSIEKPIFEIFSASQTLVPNTSKAIRGRVKEMGLTFYVDKMVPTLVASNIEQCLDKAFSPLGINDWNSIFWIPHPGGPAILAEIEAKLELKPGKLRATRHVLSEYGNMSGATVLFILDEMRRRSKKEGKGTTGDGLEWGVLMGFGPGVTVETIVLRAISVVTE</sequence>
<dbReference type="InterPro" id="IPR016039">
    <property type="entry name" value="Thiolase-like"/>
</dbReference>
<dbReference type="AlphaFoldDB" id="A0AAV8SIN5"/>
<dbReference type="InterPro" id="IPR012328">
    <property type="entry name" value="Chalcone/stilbene_synt_C"/>
</dbReference>
<evidence type="ECO:0000313" key="8">
    <source>
        <dbReference type="EMBL" id="KAJ8752136.1"/>
    </source>
</evidence>
<feature type="domain" description="Chalcone/stilbene synthase N-terminal" evidence="6">
    <location>
        <begin position="6"/>
        <end position="229"/>
    </location>
</feature>
<evidence type="ECO:0000259" key="6">
    <source>
        <dbReference type="Pfam" id="PF00195"/>
    </source>
</evidence>
<keyword evidence="2 5" id="KW-0808">Transferase</keyword>
<keyword evidence="3 5" id="KW-0012">Acyltransferase</keyword>
<feature type="domain" description="Chalcone/stilbene synthase C-terminal" evidence="7">
    <location>
        <begin position="239"/>
        <end position="388"/>
    </location>
</feature>
<proteinExistence type="inferred from homology"/>
<evidence type="ECO:0000256" key="1">
    <source>
        <dbReference type="ARBA" id="ARBA00005531"/>
    </source>
</evidence>
<dbReference type="CDD" id="cd00831">
    <property type="entry name" value="CHS_like"/>
    <property type="match status" value="1"/>
</dbReference>
<evidence type="ECO:0000259" key="7">
    <source>
        <dbReference type="Pfam" id="PF02797"/>
    </source>
</evidence>
<protein>
    <recommendedName>
        <fullName evidence="10">Chalcone synthase</fullName>
    </recommendedName>
</protein>
<evidence type="ECO:0000313" key="9">
    <source>
        <dbReference type="Proteomes" id="UP001159364"/>
    </source>
</evidence>
<dbReference type="Pfam" id="PF00195">
    <property type="entry name" value="Chal_sti_synt_N"/>
    <property type="match status" value="1"/>
</dbReference>
<feature type="active site" description="Acyl-thioester intermediate" evidence="4">
    <location>
        <position position="165"/>
    </location>
</feature>
<dbReference type="FunFam" id="3.40.47.10:FF:000025">
    <property type="entry name" value="Chalcone synthase 2"/>
    <property type="match status" value="1"/>
</dbReference>
<dbReference type="Gene3D" id="3.40.47.10">
    <property type="match status" value="2"/>
</dbReference>
<accession>A0AAV8SIN5</accession>
<dbReference type="InterPro" id="IPR011141">
    <property type="entry name" value="Polyketide_synthase_type-III"/>
</dbReference>
<comment type="similarity">
    <text evidence="1 5">Belongs to the thiolase-like superfamily. Chalcone/stilbene synthases family.</text>
</comment>
<evidence type="ECO:0000256" key="2">
    <source>
        <dbReference type="ARBA" id="ARBA00022679"/>
    </source>
</evidence>
<comment type="caution">
    <text evidence="8">The sequence shown here is derived from an EMBL/GenBank/DDBJ whole genome shotgun (WGS) entry which is preliminary data.</text>
</comment>
<name>A0AAV8SIN5_9ROSI</name>
<gene>
    <name evidence="8" type="ORF">K2173_001811</name>
</gene>
<dbReference type="PIRSF" id="PIRSF000451">
    <property type="entry name" value="PKS_III"/>
    <property type="match status" value="1"/>
</dbReference>
<dbReference type="PANTHER" id="PTHR11877:SF14">
    <property type="entry name" value="CHALCONE SYNTHASE"/>
    <property type="match status" value="1"/>
</dbReference>
<dbReference type="FunFam" id="3.40.47.10:FF:000014">
    <property type="entry name" value="Chalcone synthase 1"/>
    <property type="match status" value="1"/>
</dbReference>
<dbReference type="GO" id="GO:0016747">
    <property type="term" value="F:acyltransferase activity, transferring groups other than amino-acyl groups"/>
    <property type="evidence" value="ECO:0007669"/>
    <property type="project" value="InterPro"/>
</dbReference>
<reference evidence="8 9" key="1">
    <citation type="submission" date="2021-09" db="EMBL/GenBank/DDBJ databases">
        <title>Genomic insights and catalytic innovation underlie evolution of tropane alkaloids biosynthesis.</title>
        <authorList>
            <person name="Wang Y.-J."/>
            <person name="Tian T."/>
            <person name="Huang J.-P."/>
            <person name="Huang S.-X."/>
        </authorList>
    </citation>
    <scope>NUCLEOTIDE SEQUENCE [LARGE SCALE GENOMIC DNA]</scope>
    <source>
        <strain evidence="8">KIB-2018</strain>
        <tissue evidence="8">Leaf</tissue>
    </source>
</reference>
<evidence type="ECO:0000256" key="3">
    <source>
        <dbReference type="ARBA" id="ARBA00023315"/>
    </source>
</evidence>
<evidence type="ECO:0000256" key="4">
    <source>
        <dbReference type="PIRSR" id="PIRSR000451-1"/>
    </source>
</evidence>
<evidence type="ECO:0000256" key="5">
    <source>
        <dbReference type="RuleBase" id="RU003633"/>
    </source>
</evidence>
<dbReference type="EMBL" id="JAIWQS010000010">
    <property type="protein sequence ID" value="KAJ8752136.1"/>
    <property type="molecule type" value="Genomic_DNA"/>
</dbReference>
<organism evidence="8 9">
    <name type="scientific">Erythroxylum novogranatense</name>
    <dbReference type="NCBI Taxonomy" id="1862640"/>
    <lineage>
        <taxon>Eukaryota</taxon>
        <taxon>Viridiplantae</taxon>
        <taxon>Streptophyta</taxon>
        <taxon>Embryophyta</taxon>
        <taxon>Tracheophyta</taxon>
        <taxon>Spermatophyta</taxon>
        <taxon>Magnoliopsida</taxon>
        <taxon>eudicotyledons</taxon>
        <taxon>Gunneridae</taxon>
        <taxon>Pentapetalae</taxon>
        <taxon>rosids</taxon>
        <taxon>fabids</taxon>
        <taxon>Malpighiales</taxon>
        <taxon>Erythroxylaceae</taxon>
        <taxon>Erythroxylum</taxon>
    </lineage>
</organism>
<dbReference type="Pfam" id="PF02797">
    <property type="entry name" value="Chal_sti_synt_C"/>
    <property type="match status" value="1"/>
</dbReference>
<dbReference type="SUPFAM" id="SSF53901">
    <property type="entry name" value="Thiolase-like"/>
    <property type="match status" value="2"/>
</dbReference>
<dbReference type="InterPro" id="IPR001099">
    <property type="entry name" value="Chalcone/stilbene_synt_N"/>
</dbReference>
<dbReference type="Proteomes" id="UP001159364">
    <property type="component" value="Linkage Group LG10"/>
</dbReference>